<dbReference type="Proteomes" id="UP001233172">
    <property type="component" value="Unassembled WGS sequence"/>
</dbReference>
<evidence type="ECO:0000313" key="2">
    <source>
        <dbReference type="Proteomes" id="UP001233172"/>
    </source>
</evidence>
<dbReference type="AlphaFoldDB" id="A0AAD8BY29"/>
<evidence type="ECO:0000313" key="1">
    <source>
        <dbReference type="EMBL" id="KAK0061944.1"/>
    </source>
</evidence>
<accession>A0AAD8BY29</accession>
<proteinExistence type="predicted"/>
<reference evidence="1" key="2">
    <citation type="submission" date="2023-04" db="EMBL/GenBank/DDBJ databases">
        <authorList>
            <person name="Bu L."/>
            <person name="Lu L."/>
            <person name="Laidemitt M.R."/>
            <person name="Zhang S.M."/>
            <person name="Mutuku M."/>
            <person name="Mkoji G."/>
            <person name="Steinauer M."/>
            <person name="Loker E.S."/>
        </authorList>
    </citation>
    <scope>NUCLEOTIDE SEQUENCE</scope>
    <source>
        <strain evidence="1">KasaAsao</strain>
        <tissue evidence="1">Whole Snail</tissue>
    </source>
</reference>
<organism evidence="1 2">
    <name type="scientific">Biomphalaria pfeifferi</name>
    <name type="common">Bloodfluke planorb</name>
    <name type="synonym">Freshwater snail</name>
    <dbReference type="NCBI Taxonomy" id="112525"/>
    <lineage>
        <taxon>Eukaryota</taxon>
        <taxon>Metazoa</taxon>
        <taxon>Spiralia</taxon>
        <taxon>Lophotrochozoa</taxon>
        <taxon>Mollusca</taxon>
        <taxon>Gastropoda</taxon>
        <taxon>Heterobranchia</taxon>
        <taxon>Euthyneura</taxon>
        <taxon>Panpulmonata</taxon>
        <taxon>Hygrophila</taxon>
        <taxon>Lymnaeoidea</taxon>
        <taxon>Planorbidae</taxon>
        <taxon>Biomphalaria</taxon>
    </lineage>
</organism>
<comment type="caution">
    <text evidence="1">The sequence shown here is derived from an EMBL/GenBank/DDBJ whole genome shotgun (WGS) entry which is preliminary data.</text>
</comment>
<keyword evidence="2" id="KW-1185">Reference proteome</keyword>
<protein>
    <submittedName>
        <fullName evidence="1">Mucin-2</fullName>
    </submittedName>
</protein>
<reference evidence="1" key="1">
    <citation type="journal article" date="2023" name="PLoS Negl. Trop. Dis.">
        <title>A genome sequence for Biomphalaria pfeifferi, the major vector snail for the human-infecting parasite Schistosoma mansoni.</title>
        <authorList>
            <person name="Bu L."/>
            <person name="Lu L."/>
            <person name="Laidemitt M.R."/>
            <person name="Zhang S.M."/>
            <person name="Mutuku M."/>
            <person name="Mkoji G."/>
            <person name="Steinauer M."/>
            <person name="Loker E.S."/>
        </authorList>
    </citation>
    <scope>NUCLEOTIDE SEQUENCE</scope>
    <source>
        <strain evidence="1">KasaAsao</strain>
    </source>
</reference>
<gene>
    <name evidence="1" type="ORF">Bpfe_008437</name>
</gene>
<feature type="non-terminal residue" evidence="1">
    <location>
        <position position="1"/>
    </location>
</feature>
<feature type="non-terminal residue" evidence="1">
    <location>
        <position position="60"/>
    </location>
</feature>
<dbReference type="EMBL" id="JASAOG010000027">
    <property type="protein sequence ID" value="KAK0061944.1"/>
    <property type="molecule type" value="Genomic_DNA"/>
</dbReference>
<sequence>FSQQYVRGNNVWRTYSATVLPGSTFVIYSTQSTFGCYLFGWSARATYMHPAGFISSPINL</sequence>
<name>A0AAD8BY29_BIOPF</name>